<feature type="compositionally biased region" description="Basic and acidic residues" evidence="6">
    <location>
        <begin position="237"/>
        <end position="251"/>
    </location>
</feature>
<feature type="region of interest" description="Disordered" evidence="6">
    <location>
        <begin position="235"/>
        <end position="305"/>
    </location>
</feature>
<dbReference type="PANTHER" id="PTHR33304:SF9">
    <property type="entry name" value="RING_FYVE_PHD ZINC FINGER SUPERFAMILY PROTEIN"/>
    <property type="match status" value="1"/>
</dbReference>
<proteinExistence type="predicted"/>
<feature type="compositionally biased region" description="Basic and acidic residues" evidence="6">
    <location>
        <begin position="829"/>
        <end position="838"/>
    </location>
</feature>
<evidence type="ECO:0000256" key="2">
    <source>
        <dbReference type="ARBA" id="ARBA00022771"/>
    </source>
</evidence>
<keyword evidence="2" id="KW-0863">Zinc-finger</keyword>
<dbReference type="Proteomes" id="UP000275267">
    <property type="component" value="Unassembled WGS sequence"/>
</dbReference>
<dbReference type="OrthoDB" id="787137at2759"/>
<comment type="caution">
    <text evidence="8">The sequence shown here is derived from an EMBL/GenBank/DDBJ whole genome shotgun (WGS) entry which is preliminary data.</text>
</comment>
<evidence type="ECO:0000256" key="4">
    <source>
        <dbReference type="ARBA" id="ARBA00023015"/>
    </source>
</evidence>
<dbReference type="InterPro" id="IPR056280">
    <property type="entry name" value="AIPP2-like_SPOC"/>
</dbReference>
<reference evidence="9" key="1">
    <citation type="journal article" date="2019" name="Nat. Commun.">
        <title>The genome of broomcorn millet.</title>
        <authorList>
            <person name="Zou C."/>
            <person name="Miki D."/>
            <person name="Li D."/>
            <person name="Tang Q."/>
            <person name="Xiao L."/>
            <person name="Rajput S."/>
            <person name="Deng P."/>
            <person name="Jia W."/>
            <person name="Huang R."/>
            <person name="Zhang M."/>
            <person name="Sun Y."/>
            <person name="Hu J."/>
            <person name="Fu X."/>
            <person name="Schnable P.S."/>
            <person name="Li F."/>
            <person name="Zhang H."/>
            <person name="Feng B."/>
            <person name="Zhu X."/>
            <person name="Liu R."/>
            <person name="Schnable J.C."/>
            <person name="Zhu J.-K."/>
            <person name="Zhang H."/>
        </authorList>
    </citation>
    <scope>NUCLEOTIDE SEQUENCE [LARGE SCALE GENOMIC DNA]</scope>
</reference>
<feature type="region of interest" description="Disordered" evidence="6">
    <location>
        <begin position="807"/>
        <end position="880"/>
    </location>
</feature>
<dbReference type="GO" id="GO:0034244">
    <property type="term" value="P:negative regulation of transcription elongation by RNA polymerase II"/>
    <property type="evidence" value="ECO:0007669"/>
    <property type="project" value="InterPro"/>
</dbReference>
<protein>
    <recommendedName>
        <fullName evidence="7">AIPP2-like SPOC-like domain-containing protein</fullName>
    </recommendedName>
</protein>
<feature type="compositionally biased region" description="Basic and acidic residues" evidence="6">
    <location>
        <begin position="746"/>
        <end position="755"/>
    </location>
</feature>
<keyword evidence="1" id="KW-0479">Metal-binding</keyword>
<feature type="domain" description="AIPP2-like SPOC-like" evidence="7">
    <location>
        <begin position="1072"/>
        <end position="1203"/>
    </location>
</feature>
<evidence type="ECO:0000313" key="8">
    <source>
        <dbReference type="EMBL" id="RLN17842.1"/>
    </source>
</evidence>
<dbReference type="InterPro" id="IPR049914">
    <property type="entry name" value="PHD1-3/5-6"/>
</dbReference>
<evidence type="ECO:0000259" key="7">
    <source>
        <dbReference type="Pfam" id="PF23121"/>
    </source>
</evidence>
<evidence type="ECO:0000256" key="5">
    <source>
        <dbReference type="ARBA" id="ARBA00023163"/>
    </source>
</evidence>
<feature type="compositionally biased region" description="Basic and acidic residues" evidence="6">
    <location>
        <begin position="852"/>
        <end position="874"/>
    </location>
</feature>
<dbReference type="STRING" id="4540.A0A3L6SCJ1"/>
<organism evidence="8 9">
    <name type="scientific">Panicum miliaceum</name>
    <name type="common">Proso millet</name>
    <name type="synonym">Broomcorn millet</name>
    <dbReference type="NCBI Taxonomy" id="4540"/>
    <lineage>
        <taxon>Eukaryota</taxon>
        <taxon>Viridiplantae</taxon>
        <taxon>Streptophyta</taxon>
        <taxon>Embryophyta</taxon>
        <taxon>Tracheophyta</taxon>
        <taxon>Spermatophyta</taxon>
        <taxon>Magnoliopsida</taxon>
        <taxon>Liliopsida</taxon>
        <taxon>Poales</taxon>
        <taxon>Poaceae</taxon>
        <taxon>PACMAD clade</taxon>
        <taxon>Panicoideae</taxon>
        <taxon>Panicodae</taxon>
        <taxon>Paniceae</taxon>
        <taxon>Panicinae</taxon>
        <taxon>Panicum</taxon>
        <taxon>Panicum sect. Panicum</taxon>
    </lineage>
</organism>
<dbReference type="Pfam" id="PF23121">
    <property type="entry name" value="SPOC_AIPP2"/>
    <property type="match status" value="1"/>
</dbReference>
<evidence type="ECO:0000256" key="6">
    <source>
        <dbReference type="SAM" id="MobiDB-lite"/>
    </source>
</evidence>
<dbReference type="PANTHER" id="PTHR33304">
    <property type="match status" value="1"/>
</dbReference>
<feature type="region of interest" description="Disordered" evidence="6">
    <location>
        <begin position="1"/>
        <end position="40"/>
    </location>
</feature>
<feature type="region of interest" description="Disordered" evidence="6">
    <location>
        <begin position="580"/>
        <end position="599"/>
    </location>
</feature>
<dbReference type="SUPFAM" id="SSF57903">
    <property type="entry name" value="FYVE/PHD zinc finger"/>
    <property type="match status" value="1"/>
</dbReference>
<evidence type="ECO:0000256" key="1">
    <source>
        <dbReference type="ARBA" id="ARBA00022723"/>
    </source>
</evidence>
<evidence type="ECO:0000313" key="9">
    <source>
        <dbReference type="Proteomes" id="UP000275267"/>
    </source>
</evidence>
<feature type="region of interest" description="Disordered" evidence="6">
    <location>
        <begin position="739"/>
        <end position="788"/>
    </location>
</feature>
<sequence>MRAPQERTMRDLYDRTRHKDLAAPEEPAEGRGGGRAEGSGHRELVAKMEDKAAVRKRVVSSNNPRVKAESGTCNVCYAPCSSCLHRSLAVEDSNAECASSQTCSTRSEVRNNSLVRSEKGLRNKGGENDDEFSATSGHVSYSVTGGNNKVFARSSIADDSSEVDMPAKRRRLLNQDTRLSRAEHHDDSNSCVTGTSAEGKVHVDRKKLSTSASSRDLTANDYKDNNMACHSRLRNQCVDESKKGSDVRDLRPSASGRLFPADSPSISTKKLLRTQSSASASSRLSPKKQDHESGKAQDNLSHQPCEKVSLSKNNIEQQRGGKLNPCVPDGDKQVTLAGYTNGNENKGGFSSKDLDNGTLCPKDEILEHAGIQSNDGVTRNDGDKQDWYQDCSMDICSDGKLNIQHDMTTDGGNSEGLIDVNVCDICGDVGREYLLATCTRCFEGAEHTYCMRVKLDKVPDGEWLCEECQLREDQNNTRSNHGVMAVNMSEGKNQSSESRSKPKALQIVVPELDAPQSTCSTPTADQCDGKNKKLHLASADTQTRKVKVAAPAAERLDVNSKKLLSIANRNKLQVLTSDLDARPHTYGTPTAGGSDKKSQNSEFLLNRKKLWVSTDMESPLSSEGLRSPPISCKRQVENTSSPKPRLIKTDSLRKHDVISRENSFKKSNKGGLTSVDNAPVRTTQAGKNSQVLPRSYSLGNMVNAKTPVPSPRGLSKQLSFNNTNNGPKVKQLVEGAASKLRPAKYSPRDPRDKGPIRKLVQSGSFKREGSVCLDSGSSKQKQTFHLSQDEKPVILKPVKEKNLIERRASFSFKKPNIPSSPRPDSCMKLGERKIDQDISKSVPSILKSKRPGNVEKKQSSDLSKGDNDKQDVTVHPKPMGVVSGKDAHAMKISDPPVPSQCVKTDSSNNVEDEDLFVSVKNGNRMPNGSAEVVPTISTATTCESDLRDVARASTCEDSAPKVVCFQQKLLESTGDYSCNIVEVAQASGDILNETPHGVQMAHNLYPPDNKLDKPDLKWEAFVDQSSALENPLRDLVVPELSYIWQYDLFSSPFTRLNQLIILKSLRVHSFYFRGSFEVSRHGNSPEMFDGFQAYLSTCASSKAREVGEQLPDKIQLAEVPRHSSWPLQFKEVNPTEDSIALFFFAKDVESYEMAYGKLLENMLLGDLSLTANISGTELLIFPSDKLPERIQRWNGSLFFWGIFYARKASSPPELPLTERNNCPLEQVTGPVIQHDMGSPKALQSLCIDLNECPNDDISYPGISLGSESEKSGAPVDHKILLESKHEDRKLNASEIHHEVTAGTKEIILEHPTAAPYGTHPPTLSTGEGHDIIPDYPTAAKGGGSTRTAGINKMEEEDQDEAVFCVAQKPGAIRSISDEIKPKKRGILPTIEVSKLHFTGSKICGGPSESIPNSDMGSLDPDLTYKRQKTSYGKNSTCSFGDEMPPSKCLSKMHPLPAGQHTPFDDLQYSYRGPSAPGYIIHVLSSDDEDSPEPSTSLNKASLKADESSSPLLSLSLSMVATKHNLSGSDIVDDEPLSLSLGLPSVVEGSRALEMKQFLPEKPGINT</sequence>
<feature type="region of interest" description="Disordered" evidence="6">
    <location>
        <begin position="1484"/>
        <end position="1504"/>
    </location>
</feature>
<dbReference type="InterPro" id="IPR013083">
    <property type="entry name" value="Znf_RING/FYVE/PHD"/>
</dbReference>
<dbReference type="GO" id="GO:0008270">
    <property type="term" value="F:zinc ion binding"/>
    <property type="evidence" value="ECO:0007669"/>
    <property type="project" value="UniProtKB-KW"/>
</dbReference>
<dbReference type="GO" id="GO:0140566">
    <property type="term" value="F:histone reader activity"/>
    <property type="evidence" value="ECO:0007669"/>
    <property type="project" value="InterPro"/>
</dbReference>
<keyword evidence="5" id="KW-0804">Transcription</keyword>
<feature type="compositionally biased region" description="Basic and acidic residues" evidence="6">
    <location>
        <begin position="179"/>
        <end position="188"/>
    </location>
</feature>
<keyword evidence="3" id="KW-0862">Zinc</keyword>
<keyword evidence="4" id="KW-0805">Transcription regulation</keyword>
<dbReference type="EMBL" id="PQIB02000005">
    <property type="protein sequence ID" value="RLN17842.1"/>
    <property type="molecule type" value="Genomic_DNA"/>
</dbReference>
<feature type="region of interest" description="Disordered" evidence="6">
    <location>
        <begin position="179"/>
        <end position="223"/>
    </location>
</feature>
<feature type="compositionally biased region" description="Polar residues" evidence="6">
    <location>
        <begin position="775"/>
        <end position="786"/>
    </location>
</feature>
<gene>
    <name evidence="8" type="ORF">C2845_PM02G19310</name>
</gene>
<dbReference type="Gene3D" id="3.30.40.10">
    <property type="entry name" value="Zinc/RING finger domain, C3HC4 (zinc finger)"/>
    <property type="match status" value="1"/>
</dbReference>
<accession>A0A3L6SCJ1</accession>
<feature type="region of interest" description="Disordered" evidence="6">
    <location>
        <begin position="618"/>
        <end position="646"/>
    </location>
</feature>
<keyword evidence="9" id="KW-1185">Reference proteome</keyword>
<dbReference type="InterPro" id="IPR011011">
    <property type="entry name" value="Znf_FYVE_PHD"/>
</dbReference>
<feature type="region of interest" description="Disordered" evidence="6">
    <location>
        <begin position="119"/>
        <end position="139"/>
    </location>
</feature>
<name>A0A3L6SCJ1_PANMI</name>
<evidence type="ECO:0000256" key="3">
    <source>
        <dbReference type="ARBA" id="ARBA00022833"/>
    </source>
</evidence>